<dbReference type="PROSITE" id="PS50048">
    <property type="entry name" value="ZN2_CY6_FUNGAL_2"/>
    <property type="match status" value="1"/>
</dbReference>
<dbReference type="EMBL" id="DS027695">
    <property type="protein sequence ID" value="EAW19525.1"/>
    <property type="molecule type" value="Genomic_DNA"/>
</dbReference>
<dbReference type="GeneID" id="4588071"/>
<dbReference type="HOGENOM" id="CLU_063927_0_0_1"/>
<dbReference type="PANTHER" id="PTHR43374">
    <property type="entry name" value="FLAVIN PRENYLTRANSFERASE"/>
    <property type="match status" value="1"/>
</dbReference>
<keyword evidence="4" id="KW-0539">Nucleus</keyword>
<evidence type="ECO:0000313" key="7">
    <source>
        <dbReference type="EMBL" id="EAW19525.1"/>
    </source>
</evidence>
<dbReference type="PANTHER" id="PTHR43374:SF1">
    <property type="entry name" value="FLAVIN PRENYLTRANSFERASE PAD1, MITOCHONDRIAL"/>
    <property type="match status" value="1"/>
</dbReference>
<dbReference type="eggNOG" id="ENOG502SIWN">
    <property type="taxonomic scope" value="Eukaryota"/>
</dbReference>
<dbReference type="InterPro" id="IPR001138">
    <property type="entry name" value="Zn2Cys6_DnaBD"/>
</dbReference>
<evidence type="ECO:0000256" key="5">
    <source>
        <dbReference type="SAM" id="MobiDB-lite"/>
    </source>
</evidence>
<dbReference type="GO" id="GO:0016831">
    <property type="term" value="F:carboxy-lyase activity"/>
    <property type="evidence" value="ECO:0007669"/>
    <property type="project" value="TreeGrafter"/>
</dbReference>
<protein>
    <submittedName>
        <fullName evidence="7">C6 zinc finger domain protein</fullName>
    </submittedName>
</protein>
<dbReference type="OrthoDB" id="1747771at2759"/>
<organism evidence="7 8">
    <name type="scientific">Neosartorya fischeri (strain ATCC 1020 / DSM 3700 / CBS 544.65 / FGSC A1164 / JCM 1740 / NRRL 181 / WB 181)</name>
    <name type="common">Aspergillus fischerianus</name>
    <dbReference type="NCBI Taxonomy" id="331117"/>
    <lineage>
        <taxon>Eukaryota</taxon>
        <taxon>Fungi</taxon>
        <taxon>Dikarya</taxon>
        <taxon>Ascomycota</taxon>
        <taxon>Pezizomycotina</taxon>
        <taxon>Eurotiomycetes</taxon>
        <taxon>Eurotiomycetidae</taxon>
        <taxon>Eurotiales</taxon>
        <taxon>Aspergillaceae</taxon>
        <taxon>Aspergillus</taxon>
        <taxon>Aspergillus subgen. Fumigati</taxon>
    </lineage>
</organism>
<dbReference type="KEGG" id="nfi:NFIA_025990"/>
<feature type="compositionally biased region" description="Polar residues" evidence="5">
    <location>
        <begin position="106"/>
        <end position="118"/>
    </location>
</feature>
<feature type="region of interest" description="Disordered" evidence="5">
    <location>
        <begin position="70"/>
        <end position="118"/>
    </location>
</feature>
<dbReference type="SMART" id="SM00066">
    <property type="entry name" value="GAL4"/>
    <property type="match status" value="1"/>
</dbReference>
<dbReference type="GO" id="GO:0008270">
    <property type="term" value="F:zinc ion binding"/>
    <property type="evidence" value="ECO:0007669"/>
    <property type="project" value="InterPro"/>
</dbReference>
<accession>A1DCG5</accession>
<dbReference type="VEuPathDB" id="FungiDB:NFIA_025990"/>
<name>A1DCG5_NEOFI</name>
<keyword evidence="2" id="KW-0238">DNA-binding</keyword>
<dbReference type="Gene3D" id="4.10.240.10">
    <property type="entry name" value="Zn(2)-C6 fungal-type DNA-binding domain"/>
    <property type="match status" value="1"/>
</dbReference>
<evidence type="ECO:0000313" key="8">
    <source>
        <dbReference type="Proteomes" id="UP000006702"/>
    </source>
</evidence>
<reference evidence="8" key="1">
    <citation type="journal article" date="2008" name="PLoS Genet.">
        <title>Genomic islands in the pathogenic filamentous fungus Aspergillus fumigatus.</title>
        <authorList>
            <person name="Fedorova N.D."/>
            <person name="Khaldi N."/>
            <person name="Joardar V.S."/>
            <person name="Maiti R."/>
            <person name="Amedeo P."/>
            <person name="Anderson M.J."/>
            <person name="Crabtree J."/>
            <person name="Silva J.C."/>
            <person name="Badger J.H."/>
            <person name="Albarraq A."/>
            <person name="Angiuoli S."/>
            <person name="Bussey H."/>
            <person name="Bowyer P."/>
            <person name="Cotty P.J."/>
            <person name="Dyer P.S."/>
            <person name="Egan A."/>
            <person name="Galens K."/>
            <person name="Fraser-Liggett C.M."/>
            <person name="Haas B.J."/>
            <person name="Inman J.M."/>
            <person name="Kent R."/>
            <person name="Lemieux S."/>
            <person name="Malavazi I."/>
            <person name="Orvis J."/>
            <person name="Roemer T."/>
            <person name="Ronning C.M."/>
            <person name="Sundaram J.P."/>
            <person name="Sutton G."/>
            <person name="Turner G."/>
            <person name="Venter J.C."/>
            <person name="White O.R."/>
            <person name="Whitty B.R."/>
            <person name="Youngman P."/>
            <person name="Wolfe K.H."/>
            <person name="Goldman G.H."/>
            <person name="Wortman J.R."/>
            <person name="Jiang B."/>
            <person name="Denning D.W."/>
            <person name="Nierman W.C."/>
        </authorList>
    </citation>
    <scope>NUCLEOTIDE SEQUENCE [LARGE SCALE GENOMIC DNA]</scope>
    <source>
        <strain evidence="8">ATCC 1020 / DSM 3700 / CBS 544.65 / FGSC A1164 / JCM 1740 / NRRL 181 / WB 181</strain>
    </source>
</reference>
<dbReference type="OMA" id="RETKACY"/>
<dbReference type="AlphaFoldDB" id="A1DCG5"/>
<evidence type="ECO:0000256" key="1">
    <source>
        <dbReference type="ARBA" id="ARBA00023015"/>
    </source>
</evidence>
<dbReference type="PROSITE" id="PS00463">
    <property type="entry name" value="ZN2_CY6_FUNGAL_1"/>
    <property type="match status" value="1"/>
</dbReference>
<dbReference type="InterPro" id="IPR004507">
    <property type="entry name" value="UbiX-like"/>
</dbReference>
<dbReference type="Pfam" id="PF00172">
    <property type="entry name" value="Zn_clus"/>
    <property type="match status" value="1"/>
</dbReference>
<dbReference type="InterPro" id="IPR036864">
    <property type="entry name" value="Zn2-C6_fun-type_DNA-bd_sf"/>
</dbReference>
<evidence type="ECO:0000259" key="6">
    <source>
        <dbReference type="PROSITE" id="PS50048"/>
    </source>
</evidence>
<sequence length="286" mass="32224">MPNSSAAGSNVDRQEIDRILRAKRQQRETKACYPCRSRKVKCDNGHPCRTCQKRGHPEICVYDLEEPSPRKRTMLSPRNGNADASHAAFTQRSPNDRPRLGDSASALHTNPASQSVNQEDSANYVFSGENTVISILGSHDTDGSIAHRASSVLGLQNSFSNYPFLDLKTPIDRWKSLVDILPRREEILKFFHFYRTSAHPFNPILVDIDGFESVICQFLTSYASGELRDYDKISERWSSDRSVGQISLLLAALASGAHYSDLENPERSEKYQSFGRDKRSSIMKHD</sequence>
<dbReference type="GO" id="GO:0000981">
    <property type="term" value="F:DNA-binding transcription factor activity, RNA polymerase II-specific"/>
    <property type="evidence" value="ECO:0007669"/>
    <property type="project" value="InterPro"/>
</dbReference>
<feature type="region of interest" description="Disordered" evidence="5">
    <location>
        <begin position="264"/>
        <end position="286"/>
    </location>
</feature>
<keyword evidence="8" id="KW-1185">Reference proteome</keyword>
<keyword evidence="1" id="KW-0805">Transcription regulation</keyword>
<keyword evidence="3" id="KW-0804">Transcription</keyword>
<feature type="domain" description="Zn(2)-C6 fungal-type" evidence="6">
    <location>
        <begin position="31"/>
        <end position="62"/>
    </location>
</feature>
<dbReference type="GO" id="GO:0003677">
    <property type="term" value="F:DNA binding"/>
    <property type="evidence" value="ECO:0007669"/>
    <property type="project" value="UniProtKB-KW"/>
</dbReference>
<dbReference type="STRING" id="331117.A1DCG5"/>
<dbReference type="Proteomes" id="UP000006702">
    <property type="component" value="Unassembled WGS sequence"/>
</dbReference>
<evidence type="ECO:0000256" key="2">
    <source>
        <dbReference type="ARBA" id="ARBA00023125"/>
    </source>
</evidence>
<dbReference type="CDD" id="cd00067">
    <property type="entry name" value="GAL4"/>
    <property type="match status" value="1"/>
</dbReference>
<evidence type="ECO:0000256" key="3">
    <source>
        <dbReference type="ARBA" id="ARBA00023163"/>
    </source>
</evidence>
<dbReference type="RefSeq" id="XP_001261422.1">
    <property type="nucleotide sequence ID" value="XM_001261421.1"/>
</dbReference>
<evidence type="ECO:0000256" key="4">
    <source>
        <dbReference type="ARBA" id="ARBA00023242"/>
    </source>
</evidence>
<proteinExistence type="predicted"/>
<dbReference type="SUPFAM" id="SSF57701">
    <property type="entry name" value="Zn2/Cys6 DNA-binding domain"/>
    <property type="match status" value="1"/>
</dbReference>
<gene>
    <name evidence="7" type="ORF">NFIA_025990</name>
</gene>